<feature type="compositionally biased region" description="Low complexity" evidence="1">
    <location>
        <begin position="124"/>
        <end position="133"/>
    </location>
</feature>
<protein>
    <submittedName>
        <fullName evidence="2">PAAR domain-containing protein</fullName>
    </submittedName>
</protein>
<accession>A0AAE6ZTF6</accession>
<dbReference type="RefSeq" id="WP_168757541.1">
    <property type="nucleotide sequence ID" value="NZ_CP051487.1"/>
</dbReference>
<evidence type="ECO:0000313" key="3">
    <source>
        <dbReference type="Proteomes" id="UP000501367"/>
    </source>
</evidence>
<dbReference type="Proteomes" id="UP000501367">
    <property type="component" value="Chromosome"/>
</dbReference>
<organism evidence="2 3">
    <name type="scientific">Pseudomonas umsongensis</name>
    <dbReference type="NCBI Taxonomy" id="198618"/>
    <lineage>
        <taxon>Bacteria</taxon>
        <taxon>Pseudomonadati</taxon>
        <taxon>Pseudomonadota</taxon>
        <taxon>Gammaproteobacteria</taxon>
        <taxon>Pseudomonadales</taxon>
        <taxon>Pseudomonadaceae</taxon>
        <taxon>Pseudomonas</taxon>
    </lineage>
</organism>
<sequence>MREGHFIGLNDRTTCGGTVLDGDTRIMMYGVAHACDGDRVTCGKDRKTYRIVGGISYMTSHGRPMAGTLDSYSNCPCRAGLIPSVLTATYTKADAAPPVSRKSAEPTAPVASTQPAVPRQSGFAPSSHPAPAAFNKADLPEPGFYVVPNSMTREQLEAALFPSRQHATMSKFQALNPDRSDLKAGSMIVLSDPSNTSCTYQEAQLMQTAQQVKAALDPLTPAEAEFMFRHGAEIASFTGETSTWLGVSSAVMEKHLSRLRDTLQAMERLHQATYRQHGHLKSPQFFAERQRLLAQLEAHLLNSTRLRGVTTLGDHPKLKTALGISSRSLVHHWDKAGAPGQIPGYATHVNTVSRAAKYMSTGGYIGIGIGGVSSLLAIQAVCVGDSGAACEKVKFTEGGKFLGSTGGGILGARLGLVASGPICLALGVTTGIGGVVCVATLIGVGAWVGTTDGGERGEVIGETLYEAMQP</sequence>
<dbReference type="InterPro" id="IPR008727">
    <property type="entry name" value="PAAR_motif"/>
</dbReference>
<dbReference type="GeneID" id="72193804"/>
<dbReference type="CDD" id="cd14744">
    <property type="entry name" value="PAAR_CT_2"/>
    <property type="match status" value="1"/>
</dbReference>
<dbReference type="AlphaFoldDB" id="A0AAE6ZTF6"/>
<reference evidence="2 3" key="1">
    <citation type="submission" date="2020-04" db="EMBL/GenBank/DDBJ databases">
        <authorList>
            <person name="Yao Y."/>
            <person name="He Z."/>
        </authorList>
    </citation>
    <scope>NUCLEOTIDE SEQUENCE [LARGE SCALE GENOMIC DNA]</scope>
    <source>
        <strain evidence="2 3">CY-1</strain>
    </source>
</reference>
<gene>
    <name evidence="2" type="ORF">HGP31_09475</name>
</gene>
<feature type="region of interest" description="Disordered" evidence="1">
    <location>
        <begin position="95"/>
        <end position="134"/>
    </location>
</feature>
<name>A0AAE6ZTF6_9PSED</name>
<dbReference type="EMBL" id="CP051487">
    <property type="protein sequence ID" value="QJC78528.1"/>
    <property type="molecule type" value="Genomic_DNA"/>
</dbReference>
<evidence type="ECO:0000256" key="1">
    <source>
        <dbReference type="SAM" id="MobiDB-lite"/>
    </source>
</evidence>
<proteinExistence type="predicted"/>
<evidence type="ECO:0000313" key="2">
    <source>
        <dbReference type="EMBL" id="QJC78528.1"/>
    </source>
</evidence>
<dbReference type="Pfam" id="PF05488">
    <property type="entry name" value="PAAR_motif"/>
    <property type="match status" value="1"/>
</dbReference>
<dbReference type="KEGG" id="pum:HGP31_09475"/>